<comment type="caution">
    <text evidence="1">The sequence shown here is derived from an EMBL/GenBank/DDBJ whole genome shotgun (WGS) entry which is preliminary data.</text>
</comment>
<reference evidence="1" key="1">
    <citation type="submission" date="2023-06" db="EMBL/GenBank/DDBJ databases">
        <title>Survivors Of The Sea: Transcriptome response of Skeletonema marinoi to long-term dormancy.</title>
        <authorList>
            <person name="Pinder M.I.M."/>
            <person name="Kourtchenko O."/>
            <person name="Robertson E.K."/>
            <person name="Larsson T."/>
            <person name="Maumus F."/>
            <person name="Osuna-Cruz C.M."/>
            <person name="Vancaester E."/>
            <person name="Stenow R."/>
            <person name="Vandepoele K."/>
            <person name="Ploug H."/>
            <person name="Bruchert V."/>
            <person name="Godhe A."/>
            <person name="Topel M."/>
        </authorList>
    </citation>
    <scope>NUCLEOTIDE SEQUENCE</scope>
    <source>
        <strain evidence="1">R05AC</strain>
    </source>
</reference>
<sequence>MSQPIMFQVKQSRSEEIDVELEGVAAQPPPPSKLSAAGAGDINLVPDGMDDNDDAAEAEEKRTSFMSRLASPLVNKKTATAIALFGIVGTIMGVAIGGADEYKQQQNALAAINGGGGANRSKAGKSGSFCEPEPVVTCGETFTNEVILSDNLICTDVIDATTPNTQLRRLNAAITVEGANAVIDCKGHTISQITSKSAAACATNPGVDLVPSATRKQMKNDCDLYYQAGIILLDGATAINCKVEQFYEGFLVVNGGEVKGKKSEAYGNKLGVYSRFTSGAIATKISDVSVHRNYNGIQAYSTSDQNDAMIEDVTAKNNFNFGMGFRGPGMKVKDSVSSYNGQSGIKMAGEDQNNAATAVQFQGMVSCHHNKVHGILVDVGVGGGGGPPNKFAEVNVAGVLNSYLNKEHGIFINTDVNMKNQNFVNGFTVEESGSFNACNNGKRDITNKGKVKFVDMGMGGYTCTVTATVGANGEGLPVCEDCPACDN</sequence>
<proteinExistence type="predicted"/>
<evidence type="ECO:0008006" key="3">
    <source>
        <dbReference type="Google" id="ProtNLM"/>
    </source>
</evidence>
<dbReference type="AlphaFoldDB" id="A0AAD8Y5Z6"/>
<protein>
    <recommendedName>
        <fullName evidence="3">Right handed beta helix domain-containing protein</fullName>
    </recommendedName>
</protein>
<dbReference type="Proteomes" id="UP001224775">
    <property type="component" value="Unassembled WGS sequence"/>
</dbReference>
<accession>A0AAD8Y5Z6</accession>
<gene>
    <name evidence="1" type="ORF">QTG54_009592</name>
</gene>
<name>A0AAD8Y5Z6_9STRA</name>
<dbReference type="EMBL" id="JATAAI010000017">
    <property type="protein sequence ID" value="KAK1739833.1"/>
    <property type="molecule type" value="Genomic_DNA"/>
</dbReference>
<organism evidence="1 2">
    <name type="scientific">Skeletonema marinoi</name>
    <dbReference type="NCBI Taxonomy" id="267567"/>
    <lineage>
        <taxon>Eukaryota</taxon>
        <taxon>Sar</taxon>
        <taxon>Stramenopiles</taxon>
        <taxon>Ochrophyta</taxon>
        <taxon>Bacillariophyta</taxon>
        <taxon>Coscinodiscophyceae</taxon>
        <taxon>Thalassiosirophycidae</taxon>
        <taxon>Thalassiosirales</taxon>
        <taxon>Skeletonemataceae</taxon>
        <taxon>Skeletonema</taxon>
        <taxon>Skeletonema marinoi-dohrnii complex</taxon>
    </lineage>
</organism>
<keyword evidence="2" id="KW-1185">Reference proteome</keyword>
<evidence type="ECO:0000313" key="1">
    <source>
        <dbReference type="EMBL" id="KAK1739833.1"/>
    </source>
</evidence>
<evidence type="ECO:0000313" key="2">
    <source>
        <dbReference type="Proteomes" id="UP001224775"/>
    </source>
</evidence>